<evidence type="ECO:0000256" key="5">
    <source>
        <dbReference type="RuleBase" id="RU000589"/>
    </source>
</evidence>
<gene>
    <name evidence="7" type="ORF">IAB90_04405</name>
</gene>
<evidence type="ECO:0000313" key="8">
    <source>
        <dbReference type="Proteomes" id="UP000824179"/>
    </source>
</evidence>
<dbReference type="EC" id="3.1.1.11" evidence="5"/>
<dbReference type="Proteomes" id="UP000824179">
    <property type="component" value="Unassembled WGS sequence"/>
</dbReference>
<dbReference type="InterPro" id="IPR000070">
    <property type="entry name" value="Pectinesterase_cat"/>
</dbReference>
<feature type="active site" evidence="4">
    <location>
        <position position="181"/>
    </location>
</feature>
<comment type="caution">
    <text evidence="7">The sequence shown here is derived from an EMBL/GenBank/DDBJ whole genome shotgun (WGS) entry which is preliminary data.</text>
</comment>
<comment type="pathway">
    <text evidence="5">Glycan metabolism; pectin degradation; 2-dehydro-3-deoxy-D-gluconate from pectin: step 1/5.</text>
</comment>
<organism evidence="7 8">
    <name type="scientific">Candidatus Coproplasma stercoripullorum</name>
    <dbReference type="NCBI Taxonomy" id="2840751"/>
    <lineage>
        <taxon>Bacteria</taxon>
        <taxon>Bacillati</taxon>
        <taxon>Bacillota</taxon>
        <taxon>Clostridia</taxon>
        <taxon>Eubacteriales</taxon>
        <taxon>Candidatus Coproplasma</taxon>
    </lineage>
</organism>
<dbReference type="PANTHER" id="PTHR31321:SF57">
    <property type="entry name" value="PECTINESTERASE 53-RELATED"/>
    <property type="match status" value="1"/>
</dbReference>
<name>A0A9D1AGS1_9FIRM</name>
<dbReference type="GO" id="GO:0042545">
    <property type="term" value="P:cell wall modification"/>
    <property type="evidence" value="ECO:0007669"/>
    <property type="project" value="UniProtKB-UniRule"/>
</dbReference>
<dbReference type="InterPro" id="IPR012334">
    <property type="entry name" value="Pectin_lyas_fold"/>
</dbReference>
<dbReference type="GO" id="GO:0030599">
    <property type="term" value="F:pectinesterase activity"/>
    <property type="evidence" value="ECO:0007669"/>
    <property type="project" value="UniProtKB-UniRule"/>
</dbReference>
<accession>A0A9D1AGS1</accession>
<dbReference type="GO" id="GO:0045490">
    <property type="term" value="P:pectin catabolic process"/>
    <property type="evidence" value="ECO:0007669"/>
    <property type="project" value="UniProtKB-UniRule"/>
</dbReference>
<evidence type="ECO:0000313" key="7">
    <source>
        <dbReference type="EMBL" id="HIR39608.1"/>
    </source>
</evidence>
<dbReference type="SUPFAM" id="SSF51126">
    <property type="entry name" value="Pectin lyase-like"/>
    <property type="match status" value="1"/>
</dbReference>
<evidence type="ECO:0000256" key="3">
    <source>
        <dbReference type="ARBA" id="ARBA00023085"/>
    </source>
</evidence>
<reference evidence="7" key="2">
    <citation type="journal article" date="2021" name="PeerJ">
        <title>Extensive microbial diversity within the chicken gut microbiome revealed by metagenomics and culture.</title>
        <authorList>
            <person name="Gilroy R."/>
            <person name="Ravi A."/>
            <person name="Getino M."/>
            <person name="Pursley I."/>
            <person name="Horton D.L."/>
            <person name="Alikhan N.F."/>
            <person name="Baker D."/>
            <person name="Gharbi K."/>
            <person name="Hall N."/>
            <person name="Watson M."/>
            <person name="Adriaenssens E.M."/>
            <person name="Foster-Nyarko E."/>
            <person name="Jarju S."/>
            <person name="Secka A."/>
            <person name="Antonio M."/>
            <person name="Oren A."/>
            <person name="Chaudhuri R.R."/>
            <person name="La Ragione R."/>
            <person name="Hildebrand F."/>
            <person name="Pallen M.J."/>
        </authorList>
    </citation>
    <scope>NUCLEOTIDE SEQUENCE</scope>
    <source>
        <strain evidence="7">ChiW25-3613</strain>
    </source>
</reference>
<dbReference type="PANTHER" id="PTHR31321">
    <property type="entry name" value="ACYL-COA THIOESTER HYDROLASE YBHC-RELATED"/>
    <property type="match status" value="1"/>
</dbReference>
<keyword evidence="2 5" id="KW-0378">Hydrolase</keyword>
<comment type="catalytic activity">
    <reaction evidence="5">
        <text>[(1-&gt;4)-alpha-D-galacturonosyl methyl ester](n) + n H2O = [(1-&gt;4)-alpha-D-galacturonosyl](n) + n methanol + n H(+)</text>
        <dbReference type="Rhea" id="RHEA:22380"/>
        <dbReference type="Rhea" id="RHEA-COMP:14570"/>
        <dbReference type="Rhea" id="RHEA-COMP:14573"/>
        <dbReference type="ChEBI" id="CHEBI:15377"/>
        <dbReference type="ChEBI" id="CHEBI:15378"/>
        <dbReference type="ChEBI" id="CHEBI:17790"/>
        <dbReference type="ChEBI" id="CHEBI:140522"/>
        <dbReference type="ChEBI" id="CHEBI:140523"/>
        <dbReference type="EC" id="3.1.1.11"/>
    </reaction>
</comment>
<reference evidence="7" key="1">
    <citation type="submission" date="2020-10" db="EMBL/GenBank/DDBJ databases">
        <authorList>
            <person name="Gilroy R."/>
        </authorList>
    </citation>
    <scope>NUCLEOTIDE SEQUENCE</scope>
    <source>
        <strain evidence="7">ChiW25-3613</strain>
    </source>
</reference>
<dbReference type="EMBL" id="DVHB01000075">
    <property type="protein sequence ID" value="HIR39608.1"/>
    <property type="molecule type" value="Genomic_DNA"/>
</dbReference>
<dbReference type="PROSITE" id="PS00503">
    <property type="entry name" value="PECTINESTERASE_2"/>
    <property type="match status" value="1"/>
</dbReference>
<dbReference type="AlphaFoldDB" id="A0A9D1AGS1"/>
<evidence type="ECO:0000259" key="6">
    <source>
        <dbReference type="Pfam" id="PF01095"/>
    </source>
</evidence>
<dbReference type="Gene3D" id="2.160.20.10">
    <property type="entry name" value="Single-stranded right-handed beta-helix, Pectin lyase-like"/>
    <property type="match status" value="1"/>
</dbReference>
<keyword evidence="3 5" id="KW-0063">Aspartyl esterase</keyword>
<sequence length="320" mass="35923">MTVINATPNDDLQHILDNLTPPATIYLTEGVYRQKIKISRSDVKIIGADREKTVITFDDYARKKHADGMEYTTFRTYTVCVTGENVRLENFTIENSNADPVKVGQCVALSVNARAFSAVNMKLVSTQDTLFMAPFPDDLVVRYAGITDEGYYDGFMPRDELYMEGGALHYFKDCEICGTVDFIFGCAEAYFDRCRIVSLNDGRSAAYIAAPAHSLKQKRGFCFYDCDLKDGGAAEGSVYLARPWRDFGKSVFVNCRASGHIAPALFDRWNDTYRYKTARFGYFNLSGAQISPVDWCRQLTEAEAAEYAALCRRAAEKFGL</sequence>
<feature type="domain" description="Pectinesterase catalytic" evidence="6">
    <location>
        <begin position="159"/>
        <end position="295"/>
    </location>
</feature>
<dbReference type="Pfam" id="PF01095">
    <property type="entry name" value="Pectinesterase"/>
    <property type="match status" value="2"/>
</dbReference>
<feature type="domain" description="Pectinesterase catalytic" evidence="6">
    <location>
        <begin position="10"/>
        <end position="132"/>
    </location>
</feature>
<dbReference type="GO" id="GO:0009279">
    <property type="term" value="C:cell outer membrane"/>
    <property type="evidence" value="ECO:0007669"/>
    <property type="project" value="TreeGrafter"/>
</dbReference>
<dbReference type="InterPro" id="IPR011050">
    <property type="entry name" value="Pectin_lyase_fold/virulence"/>
</dbReference>
<dbReference type="InterPro" id="IPR033131">
    <property type="entry name" value="Pectinesterase_Asp_AS"/>
</dbReference>
<proteinExistence type="inferred from homology"/>
<evidence type="ECO:0000256" key="1">
    <source>
        <dbReference type="ARBA" id="ARBA00008891"/>
    </source>
</evidence>
<evidence type="ECO:0000256" key="2">
    <source>
        <dbReference type="ARBA" id="ARBA00022801"/>
    </source>
</evidence>
<comment type="similarity">
    <text evidence="1">Belongs to the pectinesterase family.</text>
</comment>
<evidence type="ECO:0000256" key="4">
    <source>
        <dbReference type="PROSITE-ProRule" id="PRU10040"/>
    </source>
</evidence>
<protein>
    <recommendedName>
        <fullName evidence="5">Pectinesterase</fullName>
        <ecNumber evidence="5">3.1.1.11</ecNumber>
    </recommendedName>
</protein>